<evidence type="ECO:0000313" key="4">
    <source>
        <dbReference type="Proteomes" id="UP000594454"/>
    </source>
</evidence>
<evidence type="ECO:0000313" key="3">
    <source>
        <dbReference type="EMBL" id="CAD7088404.1"/>
    </source>
</evidence>
<evidence type="ECO:0000256" key="1">
    <source>
        <dbReference type="SAM" id="MobiDB-lite"/>
    </source>
</evidence>
<sequence length="124" mass="13371">MRLLDGSTGAPSDEEAAAASGGTAGPEAPKEGSEAPSEGTDAGTTAAPVTTTAFSPLAFDQSYTWMMQLVVLVAAMTLFFPFLRNLFGVKSKKRQVVNYTTYDSDEDCDENYEEDAEEEYCEEE</sequence>
<accession>A0A7R8UYP5</accession>
<dbReference type="Proteomes" id="UP000594454">
    <property type="component" value="Chromosome 4"/>
</dbReference>
<feature type="region of interest" description="Disordered" evidence="1">
    <location>
        <begin position="103"/>
        <end position="124"/>
    </location>
</feature>
<keyword evidence="2" id="KW-0812">Transmembrane</keyword>
<keyword evidence="4" id="KW-1185">Reference proteome</keyword>
<keyword evidence="2" id="KW-1133">Transmembrane helix</keyword>
<protein>
    <submittedName>
        <fullName evidence="3">Uncharacterized protein</fullName>
    </submittedName>
</protein>
<reference evidence="3 4" key="1">
    <citation type="submission" date="2020-11" db="EMBL/GenBank/DDBJ databases">
        <authorList>
            <person name="Wallbank WR R."/>
            <person name="Pardo Diaz C."/>
            <person name="Kozak K."/>
            <person name="Martin S."/>
            <person name="Jiggins C."/>
            <person name="Moest M."/>
            <person name="Warren A I."/>
            <person name="Generalovic N T."/>
            <person name="Byers J.R.P. K."/>
            <person name="Montejo-Kovacevich G."/>
            <person name="Yen C E."/>
        </authorList>
    </citation>
    <scope>NUCLEOTIDE SEQUENCE [LARGE SCALE GENOMIC DNA]</scope>
</reference>
<dbReference type="OrthoDB" id="10581116at2759"/>
<feature type="compositionally biased region" description="Low complexity" evidence="1">
    <location>
        <begin position="17"/>
        <end position="27"/>
    </location>
</feature>
<organism evidence="3 4">
    <name type="scientific">Hermetia illucens</name>
    <name type="common">Black soldier fly</name>
    <dbReference type="NCBI Taxonomy" id="343691"/>
    <lineage>
        <taxon>Eukaryota</taxon>
        <taxon>Metazoa</taxon>
        <taxon>Ecdysozoa</taxon>
        <taxon>Arthropoda</taxon>
        <taxon>Hexapoda</taxon>
        <taxon>Insecta</taxon>
        <taxon>Pterygota</taxon>
        <taxon>Neoptera</taxon>
        <taxon>Endopterygota</taxon>
        <taxon>Diptera</taxon>
        <taxon>Brachycera</taxon>
        <taxon>Stratiomyomorpha</taxon>
        <taxon>Stratiomyidae</taxon>
        <taxon>Hermetiinae</taxon>
        <taxon>Hermetia</taxon>
    </lineage>
</organism>
<gene>
    <name evidence="3" type="ORF">HERILL_LOCUS11030</name>
</gene>
<proteinExistence type="predicted"/>
<dbReference type="InParanoid" id="A0A7R8UYP5"/>
<keyword evidence="2" id="KW-0472">Membrane</keyword>
<feature type="region of interest" description="Disordered" evidence="1">
    <location>
        <begin position="1"/>
        <end position="47"/>
    </location>
</feature>
<evidence type="ECO:0000256" key="2">
    <source>
        <dbReference type="SAM" id="Phobius"/>
    </source>
</evidence>
<dbReference type="EMBL" id="LR899012">
    <property type="protein sequence ID" value="CAD7088404.1"/>
    <property type="molecule type" value="Genomic_DNA"/>
</dbReference>
<feature type="transmembrane region" description="Helical" evidence="2">
    <location>
        <begin position="65"/>
        <end position="83"/>
    </location>
</feature>
<dbReference type="AlphaFoldDB" id="A0A7R8UYP5"/>
<name>A0A7R8UYP5_HERIL</name>